<sequence>MKKFFYLLTLLLSFSFAAQAQSSTLANFNLHQENVLRVGMLILGGWAILNILLSSFKLTNTTRARRYFFQMNLYWNVVNLLIAGAALHTIFSDDAVTRTLAESVRLHSWNKTILYLNIGLDFGYIMSGVYLKERSKNSAKSEQLFGWGQAIVLQGFFLLLLDVVLVILLEYNADQLFGLIPKT</sequence>
<feature type="transmembrane region" description="Helical" evidence="1">
    <location>
        <begin position="36"/>
        <end position="53"/>
    </location>
</feature>
<protein>
    <submittedName>
        <fullName evidence="3">DUF6992 family protein</fullName>
    </submittedName>
</protein>
<accession>A0ABW5IHE8</accession>
<evidence type="ECO:0000256" key="1">
    <source>
        <dbReference type="SAM" id="Phobius"/>
    </source>
</evidence>
<feature type="signal peptide" evidence="2">
    <location>
        <begin position="1"/>
        <end position="20"/>
    </location>
</feature>
<evidence type="ECO:0000313" key="4">
    <source>
        <dbReference type="Proteomes" id="UP001597544"/>
    </source>
</evidence>
<feature type="transmembrane region" description="Helical" evidence="1">
    <location>
        <begin position="144"/>
        <end position="169"/>
    </location>
</feature>
<reference evidence="4" key="1">
    <citation type="journal article" date="2019" name="Int. J. Syst. Evol. Microbiol.">
        <title>The Global Catalogue of Microorganisms (GCM) 10K type strain sequencing project: providing services to taxonomists for standard genome sequencing and annotation.</title>
        <authorList>
            <consortium name="The Broad Institute Genomics Platform"/>
            <consortium name="The Broad Institute Genome Sequencing Center for Infectious Disease"/>
            <person name="Wu L."/>
            <person name="Ma J."/>
        </authorList>
    </citation>
    <scope>NUCLEOTIDE SEQUENCE [LARGE SCALE GENOMIC DNA]</scope>
    <source>
        <strain evidence="4">KCTC 42498</strain>
    </source>
</reference>
<dbReference type="Pfam" id="PF22503">
    <property type="entry name" value="DUF6992"/>
    <property type="match status" value="1"/>
</dbReference>
<proteinExistence type="predicted"/>
<dbReference type="InterPro" id="IPR054261">
    <property type="entry name" value="DUF6992"/>
</dbReference>
<gene>
    <name evidence="3" type="ORF">ACFSRY_04285</name>
</gene>
<dbReference type="RefSeq" id="WP_377503529.1">
    <property type="nucleotide sequence ID" value="NZ_JBHULU010000004.1"/>
</dbReference>
<dbReference type="EMBL" id="JBHULU010000004">
    <property type="protein sequence ID" value="MFD2513071.1"/>
    <property type="molecule type" value="Genomic_DNA"/>
</dbReference>
<keyword evidence="4" id="KW-1185">Reference proteome</keyword>
<keyword evidence="1" id="KW-0472">Membrane</keyword>
<feature type="transmembrane region" description="Helical" evidence="1">
    <location>
        <begin position="112"/>
        <end position="132"/>
    </location>
</feature>
<evidence type="ECO:0000313" key="3">
    <source>
        <dbReference type="EMBL" id="MFD2513071.1"/>
    </source>
</evidence>
<feature type="transmembrane region" description="Helical" evidence="1">
    <location>
        <begin position="73"/>
        <end position="92"/>
    </location>
</feature>
<keyword evidence="1" id="KW-1133">Transmembrane helix</keyword>
<comment type="caution">
    <text evidence="3">The sequence shown here is derived from an EMBL/GenBank/DDBJ whole genome shotgun (WGS) entry which is preliminary data.</text>
</comment>
<evidence type="ECO:0000256" key="2">
    <source>
        <dbReference type="SAM" id="SignalP"/>
    </source>
</evidence>
<keyword evidence="2" id="KW-0732">Signal</keyword>
<organism evidence="3 4">
    <name type="scientific">Pontibacter locisalis</name>
    <dbReference type="NCBI Taxonomy" id="1719035"/>
    <lineage>
        <taxon>Bacteria</taxon>
        <taxon>Pseudomonadati</taxon>
        <taxon>Bacteroidota</taxon>
        <taxon>Cytophagia</taxon>
        <taxon>Cytophagales</taxon>
        <taxon>Hymenobacteraceae</taxon>
        <taxon>Pontibacter</taxon>
    </lineage>
</organism>
<keyword evidence="1" id="KW-0812">Transmembrane</keyword>
<feature type="chain" id="PRO_5047423422" evidence="2">
    <location>
        <begin position="21"/>
        <end position="183"/>
    </location>
</feature>
<dbReference type="Proteomes" id="UP001597544">
    <property type="component" value="Unassembled WGS sequence"/>
</dbReference>
<name>A0ABW5IHE8_9BACT</name>